<dbReference type="PROSITE" id="PS01154">
    <property type="entry name" value="RNA_POL_L_13KD"/>
    <property type="match status" value="1"/>
</dbReference>
<evidence type="ECO:0000259" key="8">
    <source>
        <dbReference type="Pfam" id="PF13656"/>
    </source>
</evidence>
<feature type="domain" description="DNA-directed RNA polymerase RBP11-like dimerisation" evidence="8">
    <location>
        <begin position="69"/>
        <end position="140"/>
    </location>
</feature>
<dbReference type="GO" id="GO:0003899">
    <property type="term" value="F:DNA-directed RNA polymerase activity"/>
    <property type="evidence" value="ECO:0007669"/>
    <property type="project" value="InterPro"/>
</dbReference>
<comment type="subcellular location">
    <subcellularLocation>
        <location evidence="1">Nucleus</location>
    </subcellularLocation>
</comment>
<dbReference type="InterPro" id="IPR036603">
    <property type="entry name" value="RBP11-like"/>
</dbReference>
<dbReference type="SUPFAM" id="SSF55257">
    <property type="entry name" value="RBP11-like subunits of RNA polymerase"/>
    <property type="match status" value="1"/>
</dbReference>
<keyword evidence="5" id="KW-0539">Nucleus</keyword>
<evidence type="ECO:0000256" key="1">
    <source>
        <dbReference type="ARBA" id="ARBA00004123"/>
    </source>
</evidence>
<dbReference type="OrthoDB" id="510325at2759"/>
<dbReference type="GO" id="GO:0006362">
    <property type="term" value="P:transcription elongation by RNA polymerase I"/>
    <property type="evidence" value="ECO:0007669"/>
    <property type="project" value="TreeGrafter"/>
</dbReference>
<dbReference type="GO" id="GO:0006383">
    <property type="term" value="P:transcription by RNA polymerase III"/>
    <property type="evidence" value="ECO:0007669"/>
    <property type="project" value="TreeGrafter"/>
</dbReference>
<reference evidence="9 10" key="1">
    <citation type="journal article" date="2019" name="Appl. Microbiol. Biotechnol.">
        <title>Genome sequence of Isaria javanica and comparative genome analysis insights into family S53 peptidase evolution in fungal entomopathogens.</title>
        <authorList>
            <person name="Lin R."/>
            <person name="Zhang X."/>
            <person name="Xin B."/>
            <person name="Zou M."/>
            <person name="Gao Y."/>
            <person name="Qin F."/>
            <person name="Hu Q."/>
            <person name="Xie B."/>
            <person name="Cheng X."/>
        </authorList>
    </citation>
    <scope>NUCLEOTIDE SEQUENCE [LARGE SCALE GENOMIC DNA]</scope>
    <source>
        <strain evidence="9 10">IJ1G</strain>
    </source>
</reference>
<evidence type="ECO:0000313" key="10">
    <source>
        <dbReference type="Proteomes" id="UP000315783"/>
    </source>
</evidence>
<feature type="compositionally biased region" description="Basic and acidic residues" evidence="7">
    <location>
        <begin position="1"/>
        <end position="10"/>
    </location>
</feature>
<evidence type="ECO:0000313" key="9">
    <source>
        <dbReference type="EMBL" id="TQV94521.1"/>
    </source>
</evidence>
<sequence length="157" mass="17239">MPARTKKDVAAPEEDAAMEDAPMSAQVEDAPDQDMPANGAAGDEEDEEGEDEVEPQRVKILPGSTDTAASFEFIEEGHTMGNALRYIIMKNPDVEFCAYTIPHPSEAKMNIRIQTYEGTAIDALKKGLSDLQQVCDVVADEFSAKREQFNDENGIDR</sequence>
<proteinExistence type="inferred from homology"/>
<keyword evidence="4" id="KW-0804">Transcription</keyword>
<dbReference type="Gene3D" id="3.30.1360.10">
    <property type="entry name" value="RNA polymerase, RBP11-like subunit"/>
    <property type="match status" value="1"/>
</dbReference>
<gene>
    <name evidence="9" type="ORF">IF1G_06532</name>
</gene>
<comment type="caution">
    <text evidence="9">The sequence shown here is derived from an EMBL/GenBank/DDBJ whole genome shotgun (WGS) entry which is preliminary data.</text>
</comment>
<feature type="region of interest" description="Disordered" evidence="7">
    <location>
        <begin position="1"/>
        <end position="57"/>
    </location>
</feature>
<evidence type="ECO:0000256" key="3">
    <source>
        <dbReference type="ARBA" id="ARBA00022478"/>
    </source>
</evidence>
<evidence type="ECO:0000256" key="4">
    <source>
        <dbReference type="ARBA" id="ARBA00023163"/>
    </source>
</evidence>
<dbReference type="STRING" id="43265.A0A545VXE0"/>
<dbReference type="PANTHER" id="PTHR13946:SF28">
    <property type="entry name" value="DNA-DIRECTED RNA POLYMERASES I AND III SUBUNIT RPAC2"/>
    <property type="match status" value="1"/>
</dbReference>
<dbReference type="Proteomes" id="UP000315783">
    <property type="component" value="Unassembled WGS sequence"/>
</dbReference>
<dbReference type="FunFam" id="3.30.1360.10:FF:000006">
    <property type="entry name" value="DNA-directed RNA polymerases I and III subunit RPAC2"/>
    <property type="match status" value="1"/>
</dbReference>
<dbReference type="Pfam" id="PF13656">
    <property type="entry name" value="RNA_pol_L_2"/>
    <property type="match status" value="1"/>
</dbReference>
<keyword evidence="10" id="KW-1185">Reference proteome</keyword>
<keyword evidence="3 9" id="KW-0240">DNA-directed RNA polymerase</keyword>
<dbReference type="EMBL" id="SPUK01000009">
    <property type="protein sequence ID" value="TQV94521.1"/>
    <property type="molecule type" value="Genomic_DNA"/>
</dbReference>
<dbReference type="GO" id="GO:0046983">
    <property type="term" value="F:protein dimerization activity"/>
    <property type="evidence" value="ECO:0007669"/>
    <property type="project" value="InterPro"/>
</dbReference>
<dbReference type="CDD" id="cd07029">
    <property type="entry name" value="RNAP_I_III_AC19"/>
    <property type="match status" value="1"/>
</dbReference>
<dbReference type="GO" id="GO:0005666">
    <property type="term" value="C:RNA polymerase III complex"/>
    <property type="evidence" value="ECO:0007669"/>
    <property type="project" value="TreeGrafter"/>
</dbReference>
<accession>A0A545VXE0</accession>
<dbReference type="GO" id="GO:0055029">
    <property type="term" value="C:nuclear DNA-directed RNA polymerase complex"/>
    <property type="evidence" value="ECO:0007669"/>
    <property type="project" value="UniProtKB-ARBA"/>
</dbReference>
<organism evidence="9 10">
    <name type="scientific">Cordyceps javanica</name>
    <dbReference type="NCBI Taxonomy" id="43265"/>
    <lineage>
        <taxon>Eukaryota</taxon>
        <taxon>Fungi</taxon>
        <taxon>Dikarya</taxon>
        <taxon>Ascomycota</taxon>
        <taxon>Pezizomycotina</taxon>
        <taxon>Sordariomycetes</taxon>
        <taxon>Hypocreomycetidae</taxon>
        <taxon>Hypocreales</taxon>
        <taxon>Cordycipitaceae</taxon>
        <taxon>Cordyceps</taxon>
    </lineage>
</organism>
<protein>
    <recommendedName>
        <fullName evidence="2">DNA-directed RNA polymerases I and III subunit RPAC2</fullName>
    </recommendedName>
</protein>
<name>A0A545VXE0_9HYPO</name>
<dbReference type="InterPro" id="IPR033898">
    <property type="entry name" value="RNAP_AC19"/>
</dbReference>
<dbReference type="InterPro" id="IPR022905">
    <property type="entry name" value="Rpo11-like"/>
</dbReference>
<dbReference type="HAMAP" id="MF_00261">
    <property type="entry name" value="RNApol_arch_Rpo11"/>
    <property type="match status" value="1"/>
</dbReference>
<dbReference type="AlphaFoldDB" id="A0A545VXE0"/>
<dbReference type="PANTHER" id="PTHR13946">
    <property type="entry name" value="DNA-DIRECTED RNA POLYMERASE I,II,III"/>
    <property type="match status" value="1"/>
</dbReference>
<dbReference type="GO" id="GO:0003677">
    <property type="term" value="F:DNA binding"/>
    <property type="evidence" value="ECO:0007669"/>
    <property type="project" value="InterPro"/>
</dbReference>
<dbReference type="InterPro" id="IPR008193">
    <property type="entry name" value="RNA_pol_Rpb11_13-16kDa_CS"/>
</dbReference>
<feature type="compositionally biased region" description="Acidic residues" evidence="7">
    <location>
        <begin position="42"/>
        <end position="53"/>
    </location>
</feature>
<comment type="similarity">
    <text evidence="6">Belongs to the archaeal Rpo11/eukaryotic RPB11/RPC19 RNA polymerase subunit family.</text>
</comment>
<dbReference type="GO" id="GO:0005736">
    <property type="term" value="C:RNA polymerase I complex"/>
    <property type="evidence" value="ECO:0007669"/>
    <property type="project" value="TreeGrafter"/>
</dbReference>
<evidence type="ECO:0000256" key="5">
    <source>
        <dbReference type="ARBA" id="ARBA00023242"/>
    </source>
</evidence>
<evidence type="ECO:0000256" key="7">
    <source>
        <dbReference type="SAM" id="MobiDB-lite"/>
    </source>
</evidence>
<evidence type="ECO:0000256" key="2">
    <source>
        <dbReference type="ARBA" id="ARBA00022079"/>
    </source>
</evidence>
<dbReference type="InterPro" id="IPR009025">
    <property type="entry name" value="RBP11-like_dimer"/>
</dbReference>
<evidence type="ECO:0000256" key="6">
    <source>
        <dbReference type="ARBA" id="ARBA00025751"/>
    </source>
</evidence>